<proteinExistence type="predicted"/>
<protein>
    <submittedName>
        <fullName evidence="1">Uncharacterized protein</fullName>
    </submittedName>
</protein>
<organism evidence="1 2">
    <name type="scientific">Archangium lansingense</name>
    <dbReference type="NCBI Taxonomy" id="2995310"/>
    <lineage>
        <taxon>Bacteria</taxon>
        <taxon>Pseudomonadati</taxon>
        <taxon>Myxococcota</taxon>
        <taxon>Myxococcia</taxon>
        <taxon>Myxococcales</taxon>
        <taxon>Cystobacterineae</taxon>
        <taxon>Archangiaceae</taxon>
        <taxon>Archangium</taxon>
    </lineage>
</organism>
<name>A0ABT4A4Y4_9BACT</name>
<evidence type="ECO:0000313" key="2">
    <source>
        <dbReference type="Proteomes" id="UP001207654"/>
    </source>
</evidence>
<sequence length="55" mass="6279">MFLDGFANLPPFEDAVLPIIQEGLDQGVEPRLLLRSARFFQAYEKMFWDAMMAAA</sequence>
<dbReference type="EMBL" id="JAPNKA010000001">
    <property type="protein sequence ID" value="MCY1076703.1"/>
    <property type="molecule type" value="Genomic_DNA"/>
</dbReference>
<reference evidence="1 2" key="1">
    <citation type="submission" date="2022-11" db="EMBL/GenBank/DDBJ databases">
        <title>Minimal conservation of predation-associated metabolite biosynthetic gene clusters underscores biosynthetic potential of Myxococcota including descriptions for ten novel species: Archangium lansinium sp. nov., Myxococcus landrumus sp. nov., Nannocystis bai.</title>
        <authorList>
            <person name="Ahearne A."/>
            <person name="Stevens C."/>
            <person name="Phillips K."/>
        </authorList>
    </citation>
    <scope>NUCLEOTIDE SEQUENCE [LARGE SCALE GENOMIC DNA]</scope>
    <source>
        <strain evidence="1 2">MIWBW</strain>
    </source>
</reference>
<accession>A0ABT4A4Y4</accession>
<evidence type="ECO:0000313" key="1">
    <source>
        <dbReference type="EMBL" id="MCY1076703.1"/>
    </source>
</evidence>
<comment type="caution">
    <text evidence="1">The sequence shown here is derived from an EMBL/GenBank/DDBJ whole genome shotgun (WGS) entry which is preliminary data.</text>
</comment>
<dbReference type="Proteomes" id="UP001207654">
    <property type="component" value="Unassembled WGS sequence"/>
</dbReference>
<dbReference type="RefSeq" id="WP_267535576.1">
    <property type="nucleotide sequence ID" value="NZ_JAPNKA010000001.1"/>
</dbReference>
<keyword evidence="2" id="KW-1185">Reference proteome</keyword>
<gene>
    <name evidence="1" type="ORF">OV287_19680</name>
</gene>